<comment type="similarity">
    <text evidence="1">Belongs to the FemABX family.</text>
</comment>
<dbReference type="AlphaFoldDB" id="A0A2H0BWE1"/>
<keyword evidence="5" id="KW-0012">Acyltransferase</keyword>
<reference evidence="8 9" key="1">
    <citation type="submission" date="2017-09" db="EMBL/GenBank/DDBJ databases">
        <title>Depth-based differentiation of microbial function through sediment-hosted aquifers and enrichment of novel symbionts in the deep terrestrial subsurface.</title>
        <authorList>
            <person name="Probst A.J."/>
            <person name="Ladd B."/>
            <person name="Jarett J.K."/>
            <person name="Geller-Mcgrath D.E."/>
            <person name="Sieber C.M."/>
            <person name="Emerson J.B."/>
            <person name="Anantharaman K."/>
            <person name="Thomas B.C."/>
            <person name="Malmstrom R."/>
            <person name="Stieglmeier M."/>
            <person name="Klingl A."/>
            <person name="Woyke T."/>
            <person name="Ryan C.M."/>
            <person name="Banfield J.F."/>
        </authorList>
    </citation>
    <scope>NUCLEOTIDE SEQUENCE [LARGE SCALE GENOMIC DNA]</scope>
    <source>
        <strain evidence="8">CG22_combo_CG10-13_8_21_14_all_38_20</strain>
    </source>
</reference>
<evidence type="ECO:0000256" key="2">
    <source>
        <dbReference type="ARBA" id="ARBA00022679"/>
    </source>
</evidence>
<evidence type="ECO:0000259" key="7">
    <source>
        <dbReference type="Pfam" id="PF13480"/>
    </source>
</evidence>
<dbReference type="GO" id="GO:0008360">
    <property type="term" value="P:regulation of cell shape"/>
    <property type="evidence" value="ECO:0007669"/>
    <property type="project" value="UniProtKB-KW"/>
</dbReference>
<dbReference type="PANTHER" id="PTHR36174">
    <property type="entry name" value="LIPID II:GLYCINE GLYCYLTRANSFERASE"/>
    <property type="match status" value="1"/>
</dbReference>
<dbReference type="InterPro" id="IPR050644">
    <property type="entry name" value="PG_Glycine_Bridge_Synth"/>
</dbReference>
<comment type="caution">
    <text evidence="8">The sequence shown here is derived from an EMBL/GenBank/DDBJ whole genome shotgun (WGS) entry which is preliminary data.</text>
</comment>
<keyword evidence="4" id="KW-0573">Peptidoglycan synthesis</keyword>
<dbReference type="Proteomes" id="UP000231246">
    <property type="component" value="Unassembled WGS sequence"/>
</dbReference>
<name>A0A2H0BWE1_9BACT</name>
<evidence type="ECO:0000313" key="9">
    <source>
        <dbReference type="Proteomes" id="UP000231246"/>
    </source>
</evidence>
<evidence type="ECO:0000256" key="3">
    <source>
        <dbReference type="ARBA" id="ARBA00022960"/>
    </source>
</evidence>
<keyword evidence="3" id="KW-0133">Cell shape</keyword>
<keyword evidence="2" id="KW-0808">Transferase</keyword>
<dbReference type="GO" id="GO:0016755">
    <property type="term" value="F:aminoacyltransferase activity"/>
    <property type="evidence" value="ECO:0007669"/>
    <property type="project" value="InterPro"/>
</dbReference>
<proteinExistence type="inferred from homology"/>
<dbReference type="SUPFAM" id="SSF55729">
    <property type="entry name" value="Acyl-CoA N-acyltransferases (Nat)"/>
    <property type="match status" value="2"/>
</dbReference>
<evidence type="ECO:0000256" key="6">
    <source>
        <dbReference type="ARBA" id="ARBA00023316"/>
    </source>
</evidence>
<dbReference type="PANTHER" id="PTHR36174:SF1">
    <property type="entry name" value="LIPID II:GLYCINE GLYCYLTRANSFERASE"/>
    <property type="match status" value="1"/>
</dbReference>
<organism evidence="8 9">
    <name type="scientific">Candidatus Roizmanbacteria bacterium CG22_combo_CG10-13_8_21_14_all_38_20</name>
    <dbReference type="NCBI Taxonomy" id="1974862"/>
    <lineage>
        <taxon>Bacteria</taxon>
        <taxon>Candidatus Roizmaniibacteriota</taxon>
    </lineage>
</organism>
<dbReference type="GO" id="GO:0009252">
    <property type="term" value="P:peptidoglycan biosynthetic process"/>
    <property type="evidence" value="ECO:0007669"/>
    <property type="project" value="UniProtKB-KW"/>
</dbReference>
<dbReference type="Pfam" id="PF02388">
    <property type="entry name" value="FemAB"/>
    <property type="match status" value="1"/>
</dbReference>
<evidence type="ECO:0000313" key="8">
    <source>
        <dbReference type="EMBL" id="PIP61997.1"/>
    </source>
</evidence>
<dbReference type="InterPro" id="IPR003447">
    <property type="entry name" value="FEMABX"/>
</dbReference>
<keyword evidence="6" id="KW-0961">Cell wall biogenesis/degradation</keyword>
<gene>
    <name evidence="8" type="ORF">COW99_01190</name>
</gene>
<dbReference type="InterPro" id="IPR016181">
    <property type="entry name" value="Acyl_CoA_acyltransferase"/>
</dbReference>
<accession>A0A2H0BWE1</accession>
<dbReference type="PROSITE" id="PS51191">
    <property type="entry name" value="FEMABX"/>
    <property type="match status" value="1"/>
</dbReference>
<dbReference type="Pfam" id="PF13480">
    <property type="entry name" value="Acetyltransf_6"/>
    <property type="match status" value="1"/>
</dbReference>
<evidence type="ECO:0000256" key="1">
    <source>
        <dbReference type="ARBA" id="ARBA00009943"/>
    </source>
</evidence>
<dbReference type="InterPro" id="IPR038740">
    <property type="entry name" value="BioF2-like_GNAT_dom"/>
</dbReference>
<evidence type="ECO:0000256" key="4">
    <source>
        <dbReference type="ARBA" id="ARBA00022984"/>
    </source>
</evidence>
<evidence type="ECO:0000256" key="5">
    <source>
        <dbReference type="ARBA" id="ARBA00023315"/>
    </source>
</evidence>
<protein>
    <submittedName>
        <fullName evidence="8">Peptidoglycan bridge formation protein FemAB</fullName>
    </submittedName>
</protein>
<sequence length="332" mass="39185">MLKVLEIGNKYQQEYNRLVKHPLQTWEWGEFRKSTGVKVVRRGIFENENLISGFQLTIHKIPYTHFTIGYLPKGELPTKEILEELREIGQDNNCLFIKLEPNILAKNVKIDSSLTKSPHPLFTKYSFWLDLTRSEEELLFKMKSKTRYNVRLARRKGVAIVEDNSEAAFEEYLKLTMETTKRQRFFAHTNDYHRKMWSALHPIGMAHLLKAFYKGETVASWVLFLHNDILYYPYGASSIKHKDTMASNLLMWEVIRWGKEHYAKLFDMWGALGPDPDPKDSWYGFHRFKEGYGATHVEFVGTYDLVLKPVLYRLYNLVFILRQLYLKLKSSL</sequence>
<dbReference type="Gene3D" id="3.40.630.30">
    <property type="match status" value="2"/>
</dbReference>
<feature type="domain" description="BioF2-like acetyltransferase" evidence="7">
    <location>
        <begin position="144"/>
        <end position="270"/>
    </location>
</feature>
<dbReference type="EMBL" id="PCTA01000009">
    <property type="protein sequence ID" value="PIP61997.1"/>
    <property type="molecule type" value="Genomic_DNA"/>
</dbReference>
<dbReference type="GO" id="GO:0071555">
    <property type="term" value="P:cell wall organization"/>
    <property type="evidence" value="ECO:0007669"/>
    <property type="project" value="UniProtKB-KW"/>
</dbReference>